<name>A0A1J0VTY8_9NOCA</name>
<dbReference type="Pfam" id="PF09339">
    <property type="entry name" value="HTH_IclR"/>
    <property type="match status" value="1"/>
</dbReference>
<dbReference type="AlphaFoldDB" id="A0A1J0VTY8"/>
<evidence type="ECO:0000259" key="3">
    <source>
        <dbReference type="PROSITE" id="PS51077"/>
    </source>
</evidence>
<dbReference type="PANTHER" id="PTHR30136:SF24">
    <property type="entry name" value="HTH-TYPE TRANSCRIPTIONAL REPRESSOR ALLR"/>
    <property type="match status" value="1"/>
</dbReference>
<evidence type="ECO:0000313" key="5">
    <source>
        <dbReference type="Proteomes" id="UP000183810"/>
    </source>
</evidence>
<dbReference type="GO" id="GO:0003677">
    <property type="term" value="F:DNA binding"/>
    <property type="evidence" value="ECO:0007669"/>
    <property type="project" value="InterPro"/>
</dbReference>
<evidence type="ECO:0000313" key="4">
    <source>
        <dbReference type="EMBL" id="APE35481.1"/>
    </source>
</evidence>
<organism evidence="4 5">
    <name type="scientific">Nocardia mangyaensis</name>
    <dbReference type="NCBI Taxonomy" id="2213200"/>
    <lineage>
        <taxon>Bacteria</taxon>
        <taxon>Bacillati</taxon>
        <taxon>Actinomycetota</taxon>
        <taxon>Actinomycetes</taxon>
        <taxon>Mycobacteriales</taxon>
        <taxon>Nocardiaceae</taxon>
        <taxon>Nocardia</taxon>
    </lineage>
</organism>
<keyword evidence="1" id="KW-0805">Transcription regulation</keyword>
<dbReference type="PANTHER" id="PTHR30136">
    <property type="entry name" value="HELIX-TURN-HELIX TRANSCRIPTIONAL REGULATOR, ICLR FAMILY"/>
    <property type="match status" value="1"/>
</dbReference>
<keyword evidence="2" id="KW-0804">Transcription</keyword>
<reference evidence="4" key="1">
    <citation type="submission" date="2016-11" db="EMBL/GenBank/DDBJ databases">
        <authorList>
            <person name="Jaros S."/>
            <person name="Januszkiewicz K."/>
            <person name="Wedrychowicz H."/>
        </authorList>
    </citation>
    <scope>NUCLEOTIDE SEQUENCE [LARGE SCALE GENOMIC DNA]</scope>
    <source>
        <strain evidence="4">Y48</strain>
    </source>
</reference>
<dbReference type="EMBL" id="CP018082">
    <property type="protein sequence ID" value="APE35481.1"/>
    <property type="molecule type" value="Genomic_DNA"/>
</dbReference>
<dbReference type="SUPFAM" id="SSF55781">
    <property type="entry name" value="GAF domain-like"/>
    <property type="match status" value="1"/>
</dbReference>
<sequence length="296" mass="31343">MSSDRAESVDASPPTQRVVSVLELLADADEPQTAAQIADHLDLSRSTVGNVLSALRARAWVSRRGDLTYELGPAFLRTAERERGKLGGDPSLRTVLQGLAQEVDCGVAMIVLDGAEIRFTDVVENRGRVPAGISVGTRLPLIPPAAATVIAHADEATRRAWLMAADPADRRKYEQLLADVHVFGVAVWGVDSRSVATLDVLADIVEYLAHDPVSRGLRERVLALLGEISGAAYRPSELDTEAALPISYVSAPVLGTGGVPLAELIVGPMHAAVTRGERDRCLSAVVAAATVIPGLR</sequence>
<feature type="domain" description="HTH iclR-type" evidence="3">
    <location>
        <begin position="12"/>
        <end position="73"/>
    </location>
</feature>
<dbReference type="SUPFAM" id="SSF46785">
    <property type="entry name" value="Winged helix' DNA-binding domain"/>
    <property type="match status" value="1"/>
</dbReference>
<dbReference type="RefSeq" id="WP_071928669.1">
    <property type="nucleotide sequence ID" value="NZ_CP018082.1"/>
</dbReference>
<dbReference type="InterPro" id="IPR005471">
    <property type="entry name" value="Tscrpt_reg_IclR_N"/>
</dbReference>
<dbReference type="InterPro" id="IPR050707">
    <property type="entry name" value="HTH_MetabolicPath_Reg"/>
</dbReference>
<dbReference type="InterPro" id="IPR036390">
    <property type="entry name" value="WH_DNA-bd_sf"/>
</dbReference>
<protein>
    <recommendedName>
        <fullName evidence="3">HTH iclR-type domain-containing protein</fullName>
    </recommendedName>
</protein>
<dbReference type="Proteomes" id="UP000183810">
    <property type="component" value="Chromosome"/>
</dbReference>
<dbReference type="GO" id="GO:0003700">
    <property type="term" value="F:DNA-binding transcription factor activity"/>
    <property type="evidence" value="ECO:0007669"/>
    <property type="project" value="TreeGrafter"/>
</dbReference>
<dbReference type="PROSITE" id="PS51077">
    <property type="entry name" value="HTH_ICLR"/>
    <property type="match status" value="1"/>
</dbReference>
<evidence type="ECO:0000256" key="2">
    <source>
        <dbReference type="ARBA" id="ARBA00023163"/>
    </source>
</evidence>
<dbReference type="Gene3D" id="3.30.450.40">
    <property type="match status" value="1"/>
</dbReference>
<dbReference type="InterPro" id="IPR036388">
    <property type="entry name" value="WH-like_DNA-bd_sf"/>
</dbReference>
<accession>A0A1J0VTY8</accession>
<evidence type="ECO:0000256" key="1">
    <source>
        <dbReference type="ARBA" id="ARBA00023015"/>
    </source>
</evidence>
<dbReference type="Gene3D" id="1.10.10.10">
    <property type="entry name" value="Winged helix-like DNA-binding domain superfamily/Winged helix DNA-binding domain"/>
    <property type="match status" value="1"/>
</dbReference>
<dbReference type="InterPro" id="IPR029016">
    <property type="entry name" value="GAF-like_dom_sf"/>
</dbReference>
<keyword evidence="5" id="KW-1185">Reference proteome</keyword>
<dbReference type="GO" id="GO:0045892">
    <property type="term" value="P:negative regulation of DNA-templated transcription"/>
    <property type="evidence" value="ECO:0007669"/>
    <property type="project" value="TreeGrafter"/>
</dbReference>
<gene>
    <name evidence="4" type="ORF">BOX37_17710</name>
</gene>
<proteinExistence type="predicted"/>
<dbReference type="KEGG" id="nsl:BOX37_17710"/>